<dbReference type="RefSeq" id="WP_075125569.1">
    <property type="nucleotide sequence ID" value="NZ_MSIE01000016.1"/>
</dbReference>
<dbReference type="EMBL" id="MSIE01000016">
    <property type="protein sequence ID" value="OLF17518.1"/>
    <property type="molecule type" value="Genomic_DNA"/>
</dbReference>
<organism evidence="2 3">
    <name type="scientific">Actinophytocola xanthii</name>
    <dbReference type="NCBI Taxonomy" id="1912961"/>
    <lineage>
        <taxon>Bacteria</taxon>
        <taxon>Bacillati</taxon>
        <taxon>Actinomycetota</taxon>
        <taxon>Actinomycetes</taxon>
        <taxon>Pseudonocardiales</taxon>
        <taxon>Pseudonocardiaceae</taxon>
    </lineage>
</organism>
<dbReference type="InterPro" id="IPR001279">
    <property type="entry name" value="Metallo-B-lactamas"/>
</dbReference>
<reference evidence="2 3" key="1">
    <citation type="submission" date="2016-12" db="EMBL/GenBank/DDBJ databases">
        <title>The draft genome sequence of Actinophytocola sp. 11-183.</title>
        <authorList>
            <person name="Wang W."/>
            <person name="Yuan L."/>
        </authorList>
    </citation>
    <scope>NUCLEOTIDE SEQUENCE [LARGE SCALE GENOMIC DNA]</scope>
    <source>
        <strain evidence="2 3">11-183</strain>
    </source>
</reference>
<dbReference type="CDD" id="cd07716">
    <property type="entry name" value="RNaseZ_short-form-like_MBL-fold"/>
    <property type="match status" value="1"/>
</dbReference>
<dbReference type="Proteomes" id="UP000185596">
    <property type="component" value="Unassembled WGS sequence"/>
</dbReference>
<dbReference type="PANTHER" id="PTHR46018">
    <property type="entry name" value="ZINC PHOSPHODIESTERASE ELAC PROTEIN 1"/>
    <property type="match status" value="1"/>
</dbReference>
<dbReference type="PANTHER" id="PTHR46018:SF4">
    <property type="entry name" value="METALLO-HYDROLASE YHFI-RELATED"/>
    <property type="match status" value="1"/>
</dbReference>
<protein>
    <submittedName>
        <fullName evidence="2">MBL fold metallo-hydrolase</fullName>
    </submittedName>
</protein>
<dbReference type="OrthoDB" id="9800940at2"/>
<dbReference type="Pfam" id="PF12706">
    <property type="entry name" value="Lactamase_B_2"/>
    <property type="match status" value="1"/>
</dbReference>
<evidence type="ECO:0000259" key="1">
    <source>
        <dbReference type="Pfam" id="PF12706"/>
    </source>
</evidence>
<name>A0A1Q8CT19_9PSEU</name>
<dbReference type="SUPFAM" id="SSF56281">
    <property type="entry name" value="Metallo-hydrolase/oxidoreductase"/>
    <property type="match status" value="1"/>
</dbReference>
<accession>A0A1Q8CT19</accession>
<dbReference type="GO" id="GO:0042781">
    <property type="term" value="F:3'-tRNA processing endoribonuclease activity"/>
    <property type="evidence" value="ECO:0007669"/>
    <property type="project" value="TreeGrafter"/>
</dbReference>
<comment type="caution">
    <text evidence="2">The sequence shown here is derived from an EMBL/GenBank/DDBJ whole genome shotgun (WGS) entry which is preliminary data.</text>
</comment>
<dbReference type="Gene3D" id="3.60.15.10">
    <property type="entry name" value="Ribonuclease Z/Hydroxyacylglutathione hydrolase-like"/>
    <property type="match status" value="1"/>
</dbReference>
<evidence type="ECO:0000313" key="2">
    <source>
        <dbReference type="EMBL" id="OLF17518.1"/>
    </source>
</evidence>
<dbReference type="AlphaFoldDB" id="A0A1Q8CT19"/>
<dbReference type="InterPro" id="IPR036866">
    <property type="entry name" value="RibonucZ/Hydroxyglut_hydro"/>
</dbReference>
<dbReference type="STRING" id="1912961.BU204_11345"/>
<feature type="domain" description="Metallo-beta-lactamase" evidence="1">
    <location>
        <begin position="46"/>
        <end position="223"/>
    </location>
</feature>
<evidence type="ECO:0000313" key="3">
    <source>
        <dbReference type="Proteomes" id="UP000185596"/>
    </source>
</evidence>
<keyword evidence="2" id="KW-0378">Hydrolase</keyword>
<sequence>MKLFVLGCSGSSPGPSNPSSGYLLEAEDFLLGMELGNGTLAELQALRDPFDLDALVFSHLHPDHCADFTALTVFRRYHPAPPYDPRVRRLPVHAPVEAPSRFAAAYSPDEADRAETDLTDVFEFHPLHSGTIEIGPFRVDVGKAAHPCEAYGFRISHGGRTLVYTGDTGPEAPLEELATGADVLLAEASWTHAEDRPRDLHLSGRQAGRLARTAGVGRLLVTHVPPWTDRDAVLGEAREEFGEELTELVVKGATFEI</sequence>
<keyword evidence="3" id="KW-1185">Reference proteome</keyword>
<gene>
    <name evidence="2" type="ORF">BU204_11345</name>
</gene>
<proteinExistence type="predicted"/>